<evidence type="ECO:0000256" key="1">
    <source>
        <dbReference type="SAM" id="SignalP"/>
    </source>
</evidence>
<accession>A0A1Z4JKU7</accession>
<protein>
    <submittedName>
        <fullName evidence="2">Na-Ca exchanger/integrin-beta4</fullName>
    </submittedName>
</protein>
<feature type="chain" id="PRO_5011114353" evidence="1">
    <location>
        <begin position="23"/>
        <end position="271"/>
    </location>
</feature>
<evidence type="ECO:0000313" key="2">
    <source>
        <dbReference type="EMBL" id="BAY57382.1"/>
    </source>
</evidence>
<gene>
    <name evidence="2" type="ORF">NIES2135_42470</name>
</gene>
<dbReference type="InterPro" id="IPR026374">
    <property type="entry name" value="Cyano_PEP"/>
</dbReference>
<dbReference type="EMBL" id="AP018203">
    <property type="protein sequence ID" value="BAY57382.1"/>
    <property type="molecule type" value="Genomic_DNA"/>
</dbReference>
<feature type="signal peptide" evidence="1">
    <location>
        <begin position="1"/>
        <end position="22"/>
    </location>
</feature>
<proteinExistence type="predicted"/>
<dbReference type="NCBIfam" id="TIGR04155">
    <property type="entry name" value="cyano_PEP"/>
    <property type="match status" value="1"/>
</dbReference>
<dbReference type="AlphaFoldDB" id="A0A1Z4JKU7"/>
<reference evidence="2 3" key="1">
    <citation type="submission" date="2017-06" db="EMBL/GenBank/DDBJ databases">
        <title>Genome sequencing of cyanobaciteial culture collection at National Institute for Environmental Studies (NIES).</title>
        <authorList>
            <person name="Hirose Y."/>
            <person name="Shimura Y."/>
            <person name="Fujisawa T."/>
            <person name="Nakamura Y."/>
            <person name="Kawachi M."/>
        </authorList>
    </citation>
    <scope>NUCLEOTIDE SEQUENCE [LARGE SCALE GENOMIC DNA]</scope>
    <source>
        <strain evidence="2 3">NIES-2135</strain>
    </source>
</reference>
<dbReference type="GO" id="GO:0007229">
    <property type="term" value="P:integrin-mediated signaling pathway"/>
    <property type="evidence" value="ECO:0007669"/>
    <property type="project" value="UniProtKB-KW"/>
</dbReference>
<dbReference type="InterPro" id="IPR013424">
    <property type="entry name" value="Ice-binding_C"/>
</dbReference>
<organism evidence="2 3">
    <name type="scientific">Leptolyngbya boryana NIES-2135</name>
    <dbReference type="NCBI Taxonomy" id="1973484"/>
    <lineage>
        <taxon>Bacteria</taxon>
        <taxon>Bacillati</taxon>
        <taxon>Cyanobacteriota</taxon>
        <taxon>Cyanophyceae</taxon>
        <taxon>Leptolyngbyales</taxon>
        <taxon>Leptolyngbyaceae</taxon>
        <taxon>Leptolyngbya group</taxon>
        <taxon>Leptolyngbya</taxon>
    </lineage>
</organism>
<sequence>MRTAVGILAGLSLTLAATQVQAQTLNLYDGSRNTSFAKQGWTSVTPPGTETVSNGGTTFNTRASNTLQGGYSIFRTLDRTKGYTLGFNLQLLSEAHQNPDRAGLSIIALSSDRRGIELGFWASDAKLSDRIWAQNDGATKPPRFTHAEGTSFSPVRAVRYDLSVQGNYYGLFANGNFQTPILTGSLRNYSPEGVPYNLPNFVFFGDNTTSASASVRITRVDLTPRAIPFANSTARAARLAVDATAVPEPSTLLGSGIAIMLGGLVHRKRRK</sequence>
<keyword evidence="3" id="KW-1185">Reference proteome</keyword>
<evidence type="ECO:0000313" key="3">
    <source>
        <dbReference type="Proteomes" id="UP000217895"/>
    </source>
</evidence>
<dbReference type="NCBIfam" id="TIGR02595">
    <property type="entry name" value="PEP_CTERM"/>
    <property type="match status" value="1"/>
</dbReference>
<keyword evidence="2" id="KW-0401">Integrin</keyword>
<dbReference type="Proteomes" id="UP000217895">
    <property type="component" value="Chromosome"/>
</dbReference>
<name>A0A1Z4JKU7_LEPBY</name>
<keyword evidence="1" id="KW-0732">Signal</keyword>